<evidence type="ECO:0000313" key="3">
    <source>
        <dbReference type="Proteomes" id="UP000186817"/>
    </source>
</evidence>
<comment type="caution">
    <text evidence="2">The sequence shown here is derived from an EMBL/GenBank/DDBJ whole genome shotgun (WGS) entry which is preliminary data.</text>
</comment>
<proteinExistence type="predicted"/>
<feature type="non-terminal residue" evidence="2">
    <location>
        <position position="1"/>
    </location>
</feature>
<dbReference type="EMBL" id="LSRX01005197">
    <property type="protein sequence ID" value="OLP73571.1"/>
    <property type="molecule type" value="Genomic_DNA"/>
</dbReference>
<gene>
    <name evidence="2" type="ORF">AK812_SmicGene47145</name>
</gene>
<keyword evidence="3" id="KW-1185">Reference proteome</keyword>
<organism evidence="2 3">
    <name type="scientific">Symbiodinium microadriaticum</name>
    <name type="common">Dinoflagellate</name>
    <name type="synonym">Zooxanthella microadriatica</name>
    <dbReference type="NCBI Taxonomy" id="2951"/>
    <lineage>
        <taxon>Eukaryota</taxon>
        <taxon>Sar</taxon>
        <taxon>Alveolata</taxon>
        <taxon>Dinophyceae</taxon>
        <taxon>Suessiales</taxon>
        <taxon>Symbiodiniaceae</taxon>
        <taxon>Symbiodinium</taxon>
    </lineage>
</organism>
<feature type="region of interest" description="Disordered" evidence="1">
    <location>
        <begin position="1"/>
        <end position="64"/>
    </location>
</feature>
<name>A0A1Q9BS94_SYMMI</name>
<evidence type="ECO:0000313" key="2">
    <source>
        <dbReference type="EMBL" id="OLP73571.1"/>
    </source>
</evidence>
<sequence length="64" mass="6894">ADRMDEPPQRGASEEQESWTRMKPVPDGALSKFMTGIEGRPAPQVLQSGASCSRFDASSSSLSH</sequence>
<dbReference type="Proteomes" id="UP000186817">
    <property type="component" value="Unassembled WGS sequence"/>
</dbReference>
<feature type="compositionally biased region" description="Low complexity" evidence="1">
    <location>
        <begin position="48"/>
        <end position="64"/>
    </location>
</feature>
<reference evidence="2 3" key="1">
    <citation type="submission" date="2016-02" db="EMBL/GenBank/DDBJ databases">
        <title>Genome analysis of coral dinoflagellate symbionts highlights evolutionary adaptations to a symbiotic lifestyle.</title>
        <authorList>
            <person name="Aranda M."/>
            <person name="Li Y."/>
            <person name="Liew Y.J."/>
            <person name="Baumgarten S."/>
            <person name="Simakov O."/>
            <person name="Wilson M."/>
            <person name="Piel J."/>
            <person name="Ashoor H."/>
            <person name="Bougouffa S."/>
            <person name="Bajic V.B."/>
            <person name="Ryu T."/>
            <person name="Ravasi T."/>
            <person name="Bayer T."/>
            <person name="Micklem G."/>
            <person name="Kim H."/>
            <person name="Bhak J."/>
            <person name="Lajeunesse T.C."/>
            <person name="Voolstra C.R."/>
        </authorList>
    </citation>
    <scope>NUCLEOTIDE SEQUENCE [LARGE SCALE GENOMIC DNA]</scope>
    <source>
        <strain evidence="2 3">CCMP2467</strain>
    </source>
</reference>
<evidence type="ECO:0000256" key="1">
    <source>
        <dbReference type="SAM" id="MobiDB-lite"/>
    </source>
</evidence>
<protein>
    <submittedName>
        <fullName evidence="2">Uncharacterized protein</fullName>
    </submittedName>
</protein>
<accession>A0A1Q9BS94</accession>
<dbReference type="AlphaFoldDB" id="A0A1Q9BS94"/>